<dbReference type="PANTHER" id="PTHR42847:SF4">
    <property type="entry name" value="ALKANESULFONATE MONOOXYGENASE-RELATED"/>
    <property type="match status" value="1"/>
</dbReference>
<dbReference type="InterPro" id="IPR011251">
    <property type="entry name" value="Luciferase-like_dom"/>
</dbReference>
<dbReference type="PANTHER" id="PTHR42847">
    <property type="entry name" value="ALKANESULFONATE MONOOXYGENASE"/>
    <property type="match status" value="1"/>
</dbReference>
<dbReference type="SUPFAM" id="SSF51679">
    <property type="entry name" value="Bacterial luciferase-like"/>
    <property type="match status" value="1"/>
</dbReference>
<dbReference type="InterPro" id="IPR050172">
    <property type="entry name" value="SsuD_RutA_monooxygenase"/>
</dbReference>
<evidence type="ECO:0000259" key="5">
    <source>
        <dbReference type="Pfam" id="PF00296"/>
    </source>
</evidence>
<keyword evidence="1" id="KW-0285">Flavoprotein</keyword>
<gene>
    <name evidence="6" type="ORF">JOF55_004066</name>
</gene>
<dbReference type="EMBL" id="JAVDXW010000001">
    <property type="protein sequence ID" value="MDR7303885.1"/>
    <property type="molecule type" value="Genomic_DNA"/>
</dbReference>
<dbReference type="RefSeq" id="WP_310276694.1">
    <property type="nucleotide sequence ID" value="NZ_JAVDXW010000001.1"/>
</dbReference>
<evidence type="ECO:0000256" key="2">
    <source>
        <dbReference type="ARBA" id="ARBA00022643"/>
    </source>
</evidence>
<feature type="domain" description="Luciferase-like" evidence="5">
    <location>
        <begin position="1"/>
        <end position="216"/>
    </location>
</feature>
<dbReference type="NCBIfam" id="TIGR03619">
    <property type="entry name" value="F420_Rv2161c"/>
    <property type="match status" value="1"/>
</dbReference>
<evidence type="ECO:0000256" key="3">
    <source>
        <dbReference type="ARBA" id="ARBA00023002"/>
    </source>
</evidence>
<organism evidence="6 7">
    <name type="scientific">Haloactinomyces albus</name>
    <dbReference type="NCBI Taxonomy" id="1352928"/>
    <lineage>
        <taxon>Bacteria</taxon>
        <taxon>Bacillati</taxon>
        <taxon>Actinomycetota</taxon>
        <taxon>Actinomycetes</taxon>
        <taxon>Actinopolysporales</taxon>
        <taxon>Actinopolysporaceae</taxon>
        <taxon>Haloactinomyces</taxon>
    </lineage>
</organism>
<dbReference type="GO" id="GO:0046306">
    <property type="term" value="P:alkanesulfonate catabolic process"/>
    <property type="evidence" value="ECO:0007669"/>
    <property type="project" value="TreeGrafter"/>
</dbReference>
<evidence type="ECO:0000256" key="4">
    <source>
        <dbReference type="ARBA" id="ARBA00023033"/>
    </source>
</evidence>
<dbReference type="Pfam" id="PF00296">
    <property type="entry name" value="Bac_luciferase"/>
    <property type="match status" value="1"/>
</dbReference>
<sequence length="293" mass="31608">MRIGIVSPVVTKVPGVHSTWERSAGIEELGRIAEVADSLGFHHLTCSEHVAVPTDIAEQRGGTYWDPLATFGYLAARTTRIRLATRVLVVGYHHPLEIAKRYGTLDQVSGGRLTLGLGIGSLREEFELLGAQFDGRGARADDAIAALRAALSQPEPEYHGEHYDFSGFLVDPHAVQPRVPLWIGGRTPRSLRRALSYGDGWVPFGIPTDRLAEMVTAANPPAGFEIVLPAGSTLDPIGSPEAGERVLRRARDAGATLVGTGITATSTDHYCEQLAALRQLAEKIDGPWECCDE</sequence>
<reference evidence="6" key="1">
    <citation type="submission" date="2023-07" db="EMBL/GenBank/DDBJ databases">
        <title>Sequencing the genomes of 1000 actinobacteria strains.</title>
        <authorList>
            <person name="Klenk H.-P."/>
        </authorList>
    </citation>
    <scope>NUCLEOTIDE SEQUENCE</scope>
    <source>
        <strain evidence="6">DSM 45977</strain>
    </source>
</reference>
<evidence type="ECO:0000313" key="6">
    <source>
        <dbReference type="EMBL" id="MDR7303885.1"/>
    </source>
</evidence>
<evidence type="ECO:0000256" key="1">
    <source>
        <dbReference type="ARBA" id="ARBA00022630"/>
    </source>
</evidence>
<dbReference type="Proteomes" id="UP001180845">
    <property type="component" value="Unassembled WGS sequence"/>
</dbReference>
<dbReference type="Gene3D" id="3.20.20.30">
    <property type="entry name" value="Luciferase-like domain"/>
    <property type="match status" value="1"/>
</dbReference>
<keyword evidence="2" id="KW-0288">FMN</keyword>
<accession>A0AAE3ZGY4</accession>
<dbReference type="GO" id="GO:0008726">
    <property type="term" value="F:alkanesulfonate monooxygenase activity"/>
    <property type="evidence" value="ECO:0007669"/>
    <property type="project" value="TreeGrafter"/>
</dbReference>
<dbReference type="InterPro" id="IPR036661">
    <property type="entry name" value="Luciferase-like_sf"/>
</dbReference>
<dbReference type="AlphaFoldDB" id="A0AAE3ZGY4"/>
<evidence type="ECO:0000313" key="7">
    <source>
        <dbReference type="Proteomes" id="UP001180845"/>
    </source>
</evidence>
<protein>
    <submittedName>
        <fullName evidence="6">F420-dependent oxidoreductase</fullName>
    </submittedName>
</protein>
<comment type="caution">
    <text evidence="6">The sequence shown here is derived from an EMBL/GenBank/DDBJ whole genome shotgun (WGS) entry which is preliminary data.</text>
</comment>
<proteinExistence type="predicted"/>
<keyword evidence="3" id="KW-0560">Oxidoreductase</keyword>
<name>A0AAE3ZGY4_9ACTN</name>
<keyword evidence="4" id="KW-0503">Monooxygenase</keyword>
<keyword evidence="7" id="KW-1185">Reference proteome</keyword>
<dbReference type="InterPro" id="IPR019921">
    <property type="entry name" value="Lucif-like_OxRdtase_Rv2161c"/>
</dbReference>